<dbReference type="InterPro" id="IPR045068">
    <property type="entry name" value="BACURD1-3"/>
</dbReference>
<dbReference type="GO" id="GO:0051260">
    <property type="term" value="P:protein homooligomerization"/>
    <property type="evidence" value="ECO:0007669"/>
    <property type="project" value="InterPro"/>
</dbReference>
<feature type="domain" description="BTB" evidence="1">
    <location>
        <begin position="25"/>
        <end position="127"/>
    </location>
</feature>
<dbReference type="SMART" id="SM00225">
    <property type="entry name" value="BTB"/>
    <property type="match status" value="1"/>
</dbReference>
<dbReference type="EMBL" id="HBIN01019185">
    <property type="protein sequence ID" value="CAE0444586.1"/>
    <property type="molecule type" value="Transcribed_RNA"/>
</dbReference>
<gene>
    <name evidence="2" type="ORF">ASTO00021_LOCUS14635</name>
</gene>
<organism evidence="2">
    <name type="scientific">Aplanochytrium stocchinoi</name>
    <dbReference type="NCBI Taxonomy" id="215587"/>
    <lineage>
        <taxon>Eukaryota</taxon>
        <taxon>Sar</taxon>
        <taxon>Stramenopiles</taxon>
        <taxon>Bigyra</taxon>
        <taxon>Labyrinthulomycetes</taxon>
        <taxon>Thraustochytrida</taxon>
        <taxon>Thraustochytriidae</taxon>
        <taxon>Aplanochytrium</taxon>
    </lineage>
</organism>
<dbReference type="InterPro" id="IPR011333">
    <property type="entry name" value="SKP1/BTB/POZ_sf"/>
</dbReference>
<evidence type="ECO:0000313" key="2">
    <source>
        <dbReference type="EMBL" id="CAE0444586.1"/>
    </source>
</evidence>
<dbReference type="PANTHER" id="PTHR11145">
    <property type="entry name" value="BTB/POZ DOMAIN-CONTAINING ADAPTER FOR CUL3-MEDIATED RHOA DEGRADATION PROTEIN FAMILY MEMBER"/>
    <property type="match status" value="1"/>
</dbReference>
<reference evidence="2" key="1">
    <citation type="submission" date="2021-01" db="EMBL/GenBank/DDBJ databases">
        <authorList>
            <person name="Corre E."/>
            <person name="Pelletier E."/>
            <person name="Niang G."/>
            <person name="Scheremetjew M."/>
            <person name="Finn R."/>
            <person name="Kale V."/>
            <person name="Holt S."/>
            <person name="Cochrane G."/>
            <person name="Meng A."/>
            <person name="Brown T."/>
            <person name="Cohen L."/>
        </authorList>
    </citation>
    <scope>NUCLEOTIDE SEQUENCE</scope>
    <source>
        <strain evidence="2">GSBS06</strain>
    </source>
</reference>
<dbReference type="InterPro" id="IPR000210">
    <property type="entry name" value="BTB/POZ_dom"/>
</dbReference>
<dbReference type="SUPFAM" id="SSF54695">
    <property type="entry name" value="POZ domain"/>
    <property type="match status" value="1"/>
</dbReference>
<evidence type="ECO:0000259" key="1">
    <source>
        <dbReference type="SMART" id="SM00225"/>
    </source>
</evidence>
<proteinExistence type="predicted"/>
<protein>
    <recommendedName>
        <fullName evidence="1">BTB domain-containing protein</fullName>
    </recommendedName>
</protein>
<dbReference type="PANTHER" id="PTHR11145:SF8">
    <property type="entry name" value="RE57120P"/>
    <property type="match status" value="1"/>
</dbReference>
<sequence>MSQKKRAKVERVNDGVNDNEWVFENVINLNVGGHYFSTALSTLQSVPDSMLGSLFSGRHKPQKDAEGRYFIDRDGTHFRYILNALRDGPEFEMEVDEATRKEFMREVKYYGLENFIKTPKFSNSVSWTMDGLKSVVDRAGELPQYHEGVVSLKMTSPWLKFNMENCNHRYQLRFIVEVEPDHDTEYEEISVAETEAFVSGDIAIILSQDDADPNPPLWPASGSLEVTIHSNNPDKSNILLKFHKRNPEVDFEKNKEYKYGDNCLDYSELAEDYGLVDSMKLTATYKPPPECVSSARTTAAFQMEFRNRSDTPGGIDE</sequence>
<name>A0A7S3V0T6_9STRA</name>
<dbReference type="AlphaFoldDB" id="A0A7S3V0T6"/>
<dbReference type="Pfam" id="PF02214">
    <property type="entry name" value="BTB_2"/>
    <property type="match status" value="1"/>
</dbReference>
<accession>A0A7S3V0T6</accession>
<dbReference type="Gene3D" id="3.30.710.10">
    <property type="entry name" value="Potassium Channel Kv1.1, Chain A"/>
    <property type="match status" value="1"/>
</dbReference>
<dbReference type="InterPro" id="IPR003131">
    <property type="entry name" value="T1-type_BTB"/>
</dbReference>